<evidence type="ECO:0000313" key="2">
    <source>
        <dbReference type="EMBL" id="KAF1814651.1"/>
    </source>
</evidence>
<feature type="compositionally biased region" description="Polar residues" evidence="1">
    <location>
        <begin position="275"/>
        <end position="296"/>
    </location>
</feature>
<dbReference type="EMBL" id="ML975153">
    <property type="protein sequence ID" value="KAF1814651.1"/>
    <property type="molecule type" value="Genomic_DNA"/>
</dbReference>
<feature type="compositionally biased region" description="Polar residues" evidence="1">
    <location>
        <begin position="1065"/>
        <end position="1080"/>
    </location>
</feature>
<reference evidence="4" key="2">
    <citation type="submission" date="2020-04" db="EMBL/GenBank/DDBJ databases">
        <authorList>
            <consortium name="NCBI Genome Project"/>
        </authorList>
    </citation>
    <scope>NUCLEOTIDE SEQUENCE</scope>
    <source>
        <strain evidence="4">CBS 781.70</strain>
    </source>
</reference>
<feature type="compositionally biased region" description="Polar residues" evidence="1">
    <location>
        <begin position="532"/>
        <end position="546"/>
    </location>
</feature>
<feature type="compositionally biased region" description="Basic and acidic residues" evidence="1">
    <location>
        <begin position="308"/>
        <end position="330"/>
    </location>
</feature>
<accession>A0A6G1G9S4</accession>
<sequence>MSRPYEFAEESTTKSPLDQRRPNPFPSGQPPSFKTNVNRAKTKRWVEAKSYSYDGDDWGDYDEVDEYGASQAAQNAIPAVPTGLRQQGQGLNPGQGQTRSFTNPEGPYEGHQGPPGPARKRSFDAGEEQRKFSTGSYPAPVPNQQGFPQLPQGANPPRHLGPGQPPLQLDTITSSPAAYGPADSRNSAKAESRSASLAHSVVSDAPSSVNPEHRRDFSPSAMVQPLRPSPSPSMPPSAVDSPGQARFPPRRSSVSKSQQDSPAPQAPGPFPAPQSEQGSSQAPPTHSSQQATSPSNPAKPLPFIRPSDIYKRMEEERAKERASMDSERPSIDSVGGRSGEDAASPAPSGKGPKERTSFESLGRSPGRRPSLGTVSETMKVEPRPRDRSESQNRRGTPALERVEERKSEYLPEYDANTLREQPTGIQISATIPPTSGTTSSNPDPYALPQWEQPQSNFSDEFWSNSGWKEGSPVDSRSAQSALPPNPQSDQPISNQAAKPLEHTPSLGFRSAVDTAFTAAEPQSAVDTDTDVSRSNTVSTSEISPITSKLPASLDTYHPTSKHPTIPEDGREEPQVLPLHQRHESLETPKAAQFTLPRKPSPVNTPSHSRHASAEFVPGYRRDLNTPSPNNSPARSPALAPQKELFKPSEAELDTTSPVEPQDVSKQPHRATDLDKPLPAPVPSILPLGSGPRSRSVSPVKDSQSSSRAGSPTKSRVRDLAVQYEKRGSVSSIDSWERPDSRPPSRPPSRPEPTQTQPEVQQASEETARPRVPGAWMSYTTNQSSSRTGSRDNLSSDPSAIDAVVREGPVEEHTTSTGGLSLSDDAYKFIQEEEKERKKIKLTEDPVSTLATAGSALGAGVVGALGLSKHSNNGDDEKPPSVPEKDTGSPKDVRNMSDQLTDEIERRLSSFDSHAESHYSPGQPAAVPTHLDPSAAGPAHDTNRDSSVLPSEYDSYWATGPSIESKPPEPHGLGVNVPSQEALPPAVPVKDEPAVSNPPLLKKRFSWEQSFDNVADLGLTPPPFSPDTDSKPTQTVSSAPSQPTMPQAQASGILQERTGETPVQIGASTPFDSLDSIQPTPKSAFIAPSDREPPSVEVSLPPGASQTPVHEREPLSPLSAMSGSHPSNLSASDTSLGKEAGDPSRTVSPMKSDDGLHLVSVQSNIEKDSDNDKEILPAPHGSTPHPSEKNADDIPTPTSVGGALPQPSANRDSAPAKAPPTFREILAIKSTPDRIQAYSNTREQFASTDTGIGSWLDETVATYPEHQSLASSVWQSQANQSGPMAGHTLPTPPGVERGHKSSPSLSRFGLGALTGGGSTSGQTPGPSFSASRRVSSNLASSSPTGGDGAGQSEGKGQQIGKDLLHSAGILGGKAGILGGKATTGAKGLLAKSKNRFKHGGDKVG</sequence>
<feature type="region of interest" description="Disordered" evidence="1">
    <location>
        <begin position="864"/>
        <end position="1000"/>
    </location>
</feature>
<feature type="compositionally biased region" description="Low complexity" evidence="1">
    <location>
        <begin position="1319"/>
        <end position="1341"/>
    </location>
</feature>
<feature type="compositionally biased region" description="Basic and acidic residues" evidence="1">
    <location>
        <begin position="378"/>
        <end position="392"/>
    </location>
</feature>
<feature type="compositionally biased region" description="Polar residues" evidence="1">
    <location>
        <begin position="30"/>
        <end position="39"/>
    </location>
</feature>
<feature type="compositionally biased region" description="Basic and acidic residues" evidence="1">
    <location>
        <begin position="564"/>
        <end position="573"/>
    </location>
</feature>
<organism evidence="2">
    <name type="scientific">Eremomyces bilateralis CBS 781.70</name>
    <dbReference type="NCBI Taxonomy" id="1392243"/>
    <lineage>
        <taxon>Eukaryota</taxon>
        <taxon>Fungi</taxon>
        <taxon>Dikarya</taxon>
        <taxon>Ascomycota</taxon>
        <taxon>Pezizomycotina</taxon>
        <taxon>Dothideomycetes</taxon>
        <taxon>Dothideomycetes incertae sedis</taxon>
        <taxon>Eremomycetales</taxon>
        <taxon>Eremomycetaceae</taxon>
        <taxon>Eremomyces</taxon>
    </lineage>
</organism>
<feature type="compositionally biased region" description="Basic and acidic residues" evidence="1">
    <location>
        <begin position="715"/>
        <end position="727"/>
    </location>
</feature>
<feature type="region of interest" description="Disordered" evidence="1">
    <location>
        <begin position="1013"/>
        <end position="1217"/>
    </location>
</feature>
<feature type="compositionally biased region" description="Low complexity" evidence="1">
    <location>
        <begin position="624"/>
        <end position="640"/>
    </location>
</feature>
<feature type="compositionally biased region" description="Basic and acidic residues" evidence="1">
    <location>
        <begin position="902"/>
        <end position="916"/>
    </location>
</feature>
<feature type="compositionally biased region" description="Polar residues" evidence="1">
    <location>
        <begin position="1030"/>
        <end position="1051"/>
    </location>
</feature>
<feature type="compositionally biased region" description="Basic and acidic residues" evidence="1">
    <location>
        <begin position="400"/>
        <end position="409"/>
    </location>
</feature>
<feature type="compositionally biased region" description="Low complexity" evidence="1">
    <location>
        <begin position="751"/>
        <end position="761"/>
    </location>
</feature>
<feature type="compositionally biased region" description="Basic and acidic residues" evidence="1">
    <location>
        <begin position="1164"/>
        <end position="1174"/>
    </location>
</feature>
<gene>
    <name evidence="2 4" type="ORF">P152DRAFT_472391</name>
</gene>
<feature type="compositionally biased region" description="Polar residues" evidence="1">
    <location>
        <begin position="132"/>
        <end position="147"/>
    </location>
</feature>
<feature type="compositionally biased region" description="Polar residues" evidence="1">
    <location>
        <begin position="1118"/>
        <end position="1134"/>
    </location>
</feature>
<dbReference type="GeneID" id="54421721"/>
<evidence type="ECO:0000313" key="3">
    <source>
        <dbReference type="Proteomes" id="UP000504638"/>
    </source>
</evidence>
<dbReference type="Proteomes" id="UP000504638">
    <property type="component" value="Unplaced"/>
</dbReference>
<feature type="compositionally biased region" description="Low complexity" evidence="1">
    <location>
        <begin position="693"/>
        <end position="707"/>
    </location>
</feature>
<reference evidence="4" key="3">
    <citation type="submission" date="2025-04" db="UniProtKB">
        <authorList>
            <consortium name="RefSeq"/>
        </authorList>
    </citation>
    <scope>IDENTIFICATION</scope>
    <source>
        <strain evidence="4">CBS 781.70</strain>
    </source>
</reference>
<feature type="compositionally biased region" description="Polar residues" evidence="1">
    <location>
        <begin position="777"/>
        <end position="797"/>
    </location>
</feature>
<name>A0A6G1G9S4_9PEZI</name>
<feature type="compositionally biased region" description="Basic and acidic residues" evidence="1">
    <location>
        <begin position="871"/>
        <end position="894"/>
    </location>
</feature>
<feature type="compositionally biased region" description="Polar residues" evidence="1">
    <location>
        <begin position="252"/>
        <end position="261"/>
    </location>
</feature>
<feature type="compositionally biased region" description="Polar residues" evidence="1">
    <location>
        <begin position="451"/>
        <end position="466"/>
    </location>
</feature>
<feature type="region of interest" description="Disordered" evidence="1">
    <location>
        <begin position="72"/>
        <end position="827"/>
    </location>
</feature>
<dbReference type="OrthoDB" id="5151921at2759"/>
<feature type="compositionally biased region" description="Polar residues" evidence="1">
    <location>
        <begin position="1270"/>
        <end position="1281"/>
    </location>
</feature>
<feature type="region of interest" description="Disordered" evidence="1">
    <location>
        <begin position="1270"/>
        <end position="1360"/>
    </location>
</feature>
<feature type="compositionally biased region" description="Low complexity" evidence="1">
    <location>
        <begin position="83"/>
        <end position="97"/>
    </location>
</feature>
<proteinExistence type="predicted"/>
<reference evidence="2 4" key="1">
    <citation type="submission" date="2020-01" db="EMBL/GenBank/DDBJ databases">
        <authorList>
            <consortium name="DOE Joint Genome Institute"/>
            <person name="Haridas S."/>
            <person name="Albert R."/>
            <person name="Binder M."/>
            <person name="Bloem J."/>
            <person name="Labutti K."/>
            <person name="Salamov A."/>
            <person name="Andreopoulos B."/>
            <person name="Baker S.E."/>
            <person name="Barry K."/>
            <person name="Bills G."/>
            <person name="Bluhm B.H."/>
            <person name="Cannon C."/>
            <person name="Castanera R."/>
            <person name="Culley D.E."/>
            <person name="Daum C."/>
            <person name="Ezra D."/>
            <person name="Gonzalez J.B."/>
            <person name="Henrissat B."/>
            <person name="Kuo A."/>
            <person name="Liang C."/>
            <person name="Lipzen A."/>
            <person name="Lutzoni F."/>
            <person name="Magnuson J."/>
            <person name="Mondo S."/>
            <person name="Nolan M."/>
            <person name="Ohm R."/>
            <person name="Pangilinan J."/>
            <person name="Park H.-J."/>
            <person name="Ramirez L."/>
            <person name="Alfaro M."/>
            <person name="Sun H."/>
            <person name="Tritt A."/>
            <person name="Yoshinaga Y."/>
            <person name="Zwiers L.-H."/>
            <person name="Turgeon B.G."/>
            <person name="Goodwin S.B."/>
            <person name="Spatafora J.W."/>
            <person name="Crous P.W."/>
            <person name="Grigoriev I.V."/>
        </authorList>
    </citation>
    <scope>NUCLEOTIDE SEQUENCE</scope>
    <source>
        <strain evidence="2 4">CBS 781.70</strain>
    </source>
</reference>
<evidence type="ECO:0000256" key="1">
    <source>
        <dbReference type="SAM" id="MobiDB-lite"/>
    </source>
</evidence>
<feature type="compositionally biased region" description="Polar residues" evidence="1">
    <location>
        <begin position="474"/>
        <end position="496"/>
    </location>
</feature>
<feature type="compositionally biased region" description="Polar residues" evidence="1">
    <location>
        <begin position="418"/>
        <end position="442"/>
    </location>
</feature>
<feature type="compositionally biased region" description="Basic and acidic residues" evidence="1">
    <location>
        <begin position="803"/>
        <end position="813"/>
    </location>
</feature>
<feature type="region of interest" description="Disordered" evidence="1">
    <location>
        <begin position="1"/>
        <end position="39"/>
    </location>
</feature>
<protein>
    <submittedName>
        <fullName evidence="2 4">Uncharacterized protein</fullName>
    </submittedName>
</protein>
<feature type="compositionally biased region" description="Basic and acidic residues" evidence="1">
    <location>
        <begin position="121"/>
        <end position="131"/>
    </location>
</feature>
<dbReference type="RefSeq" id="XP_033536282.1">
    <property type="nucleotide sequence ID" value="XM_033681151.1"/>
</dbReference>
<evidence type="ECO:0000313" key="4">
    <source>
        <dbReference type="RefSeq" id="XP_033536282.1"/>
    </source>
</evidence>
<keyword evidence="3" id="KW-1185">Reference proteome</keyword>